<dbReference type="AlphaFoldDB" id="A0A702KVW7"/>
<reference evidence="2" key="1">
    <citation type="journal article" date="2018" name="Genome Biol.">
        <title>SKESA: strategic k-mer extension for scrupulous assemblies.</title>
        <authorList>
            <person name="Souvorov A."/>
            <person name="Agarwala R."/>
            <person name="Lipman D.J."/>
        </authorList>
    </citation>
    <scope>NUCLEOTIDE SEQUENCE</scope>
    <source>
        <strain evidence="2">12-2127</strain>
    </source>
</reference>
<sequence>MTESVIQFSKSLITSEEEVIMYIQKVKCPHCLHRTEITIKEVTEYASRKPATENMLYVNQGVQVTIQDSKSMVSAYSTALCNECNKPLMIAFECNIGELVDIRKATHDKKWLLTGLQPASVKVYPELKLPDDSPHYPEKIRAVFTELQEDVQLGRTAPRIIVGCRSVLEVALRELGFEKGNLLSRIEQARETGILTESMKDWAHRIRMNGNEAVHELEASDEQAKEFVAFLRLFLEITFVLPVRIKEQQQ</sequence>
<protein>
    <submittedName>
        <fullName evidence="2">DUF4145 domain-containing protein</fullName>
    </submittedName>
</protein>
<evidence type="ECO:0000313" key="2">
    <source>
        <dbReference type="EMBL" id="HAC6950934.1"/>
    </source>
</evidence>
<dbReference type="Pfam" id="PF13643">
    <property type="entry name" value="DUF4145"/>
    <property type="match status" value="1"/>
</dbReference>
<comment type="caution">
    <text evidence="2">The sequence shown here is derived from an EMBL/GenBank/DDBJ whole genome shotgun (WGS) entry which is preliminary data.</text>
</comment>
<organism evidence="2">
    <name type="scientific">Salmonella enterica subsp. salamae</name>
    <dbReference type="NCBI Taxonomy" id="59202"/>
    <lineage>
        <taxon>Bacteria</taxon>
        <taxon>Pseudomonadati</taxon>
        <taxon>Pseudomonadota</taxon>
        <taxon>Gammaproteobacteria</taxon>
        <taxon>Enterobacterales</taxon>
        <taxon>Enterobacteriaceae</taxon>
        <taxon>Salmonella</taxon>
    </lineage>
</organism>
<dbReference type="InterPro" id="IPR025285">
    <property type="entry name" value="DUF4145"/>
</dbReference>
<gene>
    <name evidence="2" type="ORF">G0D74_04265</name>
</gene>
<accession>A0A702KVW7</accession>
<reference evidence="2" key="2">
    <citation type="submission" date="2018-07" db="EMBL/GenBank/DDBJ databases">
        <authorList>
            <consortium name="NCBI Pathogen Detection Project"/>
        </authorList>
    </citation>
    <scope>NUCLEOTIDE SEQUENCE</scope>
    <source>
        <strain evidence="2">12-2127</strain>
    </source>
</reference>
<name>A0A702KVW7_SALER</name>
<feature type="domain" description="DUF4145" evidence="1">
    <location>
        <begin position="161"/>
        <end position="229"/>
    </location>
</feature>
<proteinExistence type="predicted"/>
<evidence type="ECO:0000259" key="1">
    <source>
        <dbReference type="Pfam" id="PF13643"/>
    </source>
</evidence>
<dbReference type="EMBL" id="DAAMJT010000004">
    <property type="protein sequence ID" value="HAC6950934.1"/>
    <property type="molecule type" value="Genomic_DNA"/>
</dbReference>